<protein>
    <submittedName>
        <fullName evidence="10">Methyl-accepting chemotaxis protein</fullName>
    </submittedName>
</protein>
<gene>
    <name evidence="10" type="ORF">ACFQ2I_11500</name>
</gene>
<keyword evidence="7" id="KW-0812">Transmembrane</keyword>
<dbReference type="SMART" id="SM00304">
    <property type="entry name" value="HAMP"/>
    <property type="match status" value="1"/>
</dbReference>
<evidence type="ECO:0000256" key="7">
    <source>
        <dbReference type="SAM" id="Phobius"/>
    </source>
</evidence>
<dbReference type="EMBL" id="JBHTJZ010000012">
    <property type="protein sequence ID" value="MFD0960020.1"/>
    <property type="molecule type" value="Genomic_DNA"/>
</dbReference>
<dbReference type="Proteomes" id="UP001596989">
    <property type="component" value="Unassembled WGS sequence"/>
</dbReference>
<keyword evidence="7" id="KW-1133">Transmembrane helix</keyword>
<dbReference type="InterPro" id="IPR024478">
    <property type="entry name" value="HlyB_4HB_MCP"/>
</dbReference>
<comment type="caution">
    <text evidence="10">The sequence shown here is derived from an EMBL/GenBank/DDBJ whole genome shotgun (WGS) entry which is preliminary data.</text>
</comment>
<keyword evidence="2" id="KW-1003">Cell membrane</keyword>
<dbReference type="SUPFAM" id="SSF58104">
    <property type="entry name" value="Methyl-accepting chemotaxis protein (MCP) signaling domain"/>
    <property type="match status" value="1"/>
</dbReference>
<evidence type="ECO:0000259" key="8">
    <source>
        <dbReference type="PROSITE" id="PS50111"/>
    </source>
</evidence>
<dbReference type="Pfam" id="PF00672">
    <property type="entry name" value="HAMP"/>
    <property type="match status" value="1"/>
</dbReference>
<keyword evidence="3 7" id="KW-0472">Membrane</keyword>
<evidence type="ECO:0000256" key="2">
    <source>
        <dbReference type="ARBA" id="ARBA00022475"/>
    </source>
</evidence>
<feature type="transmembrane region" description="Helical" evidence="7">
    <location>
        <begin position="181"/>
        <end position="199"/>
    </location>
</feature>
<dbReference type="SMART" id="SM00283">
    <property type="entry name" value="MA"/>
    <property type="match status" value="1"/>
</dbReference>
<keyword evidence="4 6" id="KW-0807">Transducer</keyword>
<dbReference type="InterPro" id="IPR003660">
    <property type="entry name" value="HAMP_dom"/>
</dbReference>
<dbReference type="RefSeq" id="WP_377564341.1">
    <property type="nucleotide sequence ID" value="NZ_JBHTJZ010000012.1"/>
</dbReference>
<keyword evidence="11" id="KW-1185">Reference proteome</keyword>
<dbReference type="InterPro" id="IPR004089">
    <property type="entry name" value="MCPsignal_dom"/>
</dbReference>
<evidence type="ECO:0000256" key="6">
    <source>
        <dbReference type="PROSITE-ProRule" id="PRU00284"/>
    </source>
</evidence>
<dbReference type="PANTHER" id="PTHR32089">
    <property type="entry name" value="METHYL-ACCEPTING CHEMOTAXIS PROTEIN MCPB"/>
    <property type="match status" value="1"/>
</dbReference>
<comment type="similarity">
    <text evidence="5">Belongs to the methyl-accepting chemotaxis (MCP) protein family.</text>
</comment>
<feature type="domain" description="HAMP" evidence="9">
    <location>
        <begin position="200"/>
        <end position="252"/>
    </location>
</feature>
<evidence type="ECO:0000256" key="3">
    <source>
        <dbReference type="ARBA" id="ARBA00023136"/>
    </source>
</evidence>
<dbReference type="Pfam" id="PF12729">
    <property type="entry name" value="4HB_MCP_1"/>
    <property type="match status" value="1"/>
</dbReference>
<evidence type="ECO:0000259" key="9">
    <source>
        <dbReference type="PROSITE" id="PS50885"/>
    </source>
</evidence>
<dbReference type="Gene3D" id="1.10.287.950">
    <property type="entry name" value="Methyl-accepting chemotaxis protein"/>
    <property type="match status" value="1"/>
</dbReference>
<evidence type="ECO:0000313" key="11">
    <source>
        <dbReference type="Proteomes" id="UP001596989"/>
    </source>
</evidence>
<evidence type="ECO:0000256" key="4">
    <source>
        <dbReference type="ARBA" id="ARBA00023224"/>
    </source>
</evidence>
<dbReference type="CDD" id="cd11386">
    <property type="entry name" value="MCP_signal"/>
    <property type="match status" value="1"/>
</dbReference>
<evidence type="ECO:0000313" key="10">
    <source>
        <dbReference type="EMBL" id="MFD0960020.1"/>
    </source>
</evidence>
<feature type="transmembrane region" description="Helical" evidence="7">
    <location>
        <begin position="7"/>
        <end position="27"/>
    </location>
</feature>
<dbReference type="CDD" id="cd06225">
    <property type="entry name" value="HAMP"/>
    <property type="match status" value="1"/>
</dbReference>
<sequence>MKIRNKLLIGFGLIFAVMMTVFVIQYVNTNKGLDNVEQVESRKLQSALLASDMKLAVVQVQQFLTDVGATLDNAALAEAEQHANRFETDLNQFEAINPADQEHLEEIRQSFRAYYDMGKKMADDYLTGGTAAGNKTMREFDKTAVDINTKVDALRQSQIEEITQAVTEIKTSTRSMIVSQLWSIGVIVILGLAIVYGLVRAILVPIRKLVNVSRMIAAGDLSRPVTSSGNDEFGLLSEAFEQMRSKLASLIGNVQNASLTVATSAEQLSSAADENTSSTNLVASTIQQISNGAEQQSQSTTETARAMEEMAQAIQRVAETTGTVAELSVDAERQAKQGFERIDRAIAQMRTIGDTASRSKETIEELNEHSTQISEIVTTIADITQQTNLLALNASIEAARAGENGKGFAVVAQEIRKLADQTKSASEQVAEILTQIQRGSKLAVSVMDEGTKEVENGMQVMEQAGLSFEEILKANVKIAHQLQEVSASTEEMSAGSQQIAASVGELSVIAERSFGQSRQVADVMQNQLASMKEIAASSRSLSELAEQLEQMALRFEV</sequence>
<feature type="domain" description="Methyl-accepting transducer" evidence="8">
    <location>
        <begin position="271"/>
        <end position="507"/>
    </location>
</feature>
<dbReference type="PROSITE" id="PS50885">
    <property type="entry name" value="HAMP"/>
    <property type="match status" value="1"/>
</dbReference>
<evidence type="ECO:0000256" key="5">
    <source>
        <dbReference type="ARBA" id="ARBA00029447"/>
    </source>
</evidence>
<reference evidence="11" key="1">
    <citation type="journal article" date="2019" name="Int. J. Syst. Evol. Microbiol.">
        <title>The Global Catalogue of Microorganisms (GCM) 10K type strain sequencing project: providing services to taxonomists for standard genome sequencing and annotation.</title>
        <authorList>
            <consortium name="The Broad Institute Genomics Platform"/>
            <consortium name="The Broad Institute Genome Sequencing Center for Infectious Disease"/>
            <person name="Wu L."/>
            <person name="Ma J."/>
        </authorList>
    </citation>
    <scope>NUCLEOTIDE SEQUENCE [LARGE SCALE GENOMIC DNA]</scope>
    <source>
        <strain evidence="11">CCUG 59129</strain>
    </source>
</reference>
<comment type="subcellular location">
    <subcellularLocation>
        <location evidence="1">Cell membrane</location>
    </subcellularLocation>
</comment>
<proteinExistence type="inferred from homology"/>
<accession>A0ABW3HRV7</accession>
<evidence type="ECO:0000256" key="1">
    <source>
        <dbReference type="ARBA" id="ARBA00004236"/>
    </source>
</evidence>
<name>A0ABW3HRV7_9BACL</name>
<dbReference type="PROSITE" id="PS50111">
    <property type="entry name" value="CHEMOTAXIS_TRANSDUC_2"/>
    <property type="match status" value="1"/>
</dbReference>
<organism evidence="10 11">
    <name type="scientific">Paenibacillus chungangensis</name>
    <dbReference type="NCBI Taxonomy" id="696535"/>
    <lineage>
        <taxon>Bacteria</taxon>
        <taxon>Bacillati</taxon>
        <taxon>Bacillota</taxon>
        <taxon>Bacilli</taxon>
        <taxon>Bacillales</taxon>
        <taxon>Paenibacillaceae</taxon>
        <taxon>Paenibacillus</taxon>
    </lineage>
</organism>
<dbReference type="Pfam" id="PF00015">
    <property type="entry name" value="MCPsignal"/>
    <property type="match status" value="1"/>
</dbReference>
<dbReference type="PANTHER" id="PTHR32089:SF112">
    <property type="entry name" value="LYSOZYME-LIKE PROTEIN-RELATED"/>
    <property type="match status" value="1"/>
</dbReference>